<evidence type="ECO:0000256" key="3">
    <source>
        <dbReference type="ARBA" id="ARBA00022833"/>
    </source>
</evidence>
<evidence type="ECO:0000313" key="6">
    <source>
        <dbReference type="EMBL" id="SHG59014.1"/>
    </source>
</evidence>
<evidence type="ECO:0000259" key="5">
    <source>
        <dbReference type="Pfam" id="PF01258"/>
    </source>
</evidence>
<evidence type="ECO:0000256" key="2">
    <source>
        <dbReference type="ARBA" id="ARBA00022771"/>
    </source>
</evidence>
<dbReference type="Pfam" id="PF01258">
    <property type="entry name" value="zf-dskA_traR"/>
    <property type="match status" value="1"/>
</dbReference>
<keyword evidence="3" id="KW-0862">Zinc</keyword>
<evidence type="ECO:0000256" key="1">
    <source>
        <dbReference type="ARBA" id="ARBA00022723"/>
    </source>
</evidence>
<feature type="zinc finger region" description="dksA C4-type" evidence="4">
    <location>
        <begin position="79"/>
        <end position="103"/>
    </location>
</feature>
<dbReference type="STRING" id="1508389.SAMN05444003_0051"/>
<dbReference type="GO" id="GO:0008270">
    <property type="term" value="F:zinc ion binding"/>
    <property type="evidence" value="ECO:0007669"/>
    <property type="project" value="UniProtKB-KW"/>
</dbReference>
<keyword evidence="2" id="KW-0863">Zinc-finger</keyword>
<protein>
    <submittedName>
        <fullName evidence="6">Transcriptional regulator, TraR/DksA family</fullName>
    </submittedName>
</protein>
<dbReference type="Gene3D" id="1.20.120.910">
    <property type="entry name" value="DksA, coiled-coil domain"/>
    <property type="match status" value="1"/>
</dbReference>
<dbReference type="EMBL" id="FQXB01000001">
    <property type="protein sequence ID" value="SHG59014.1"/>
    <property type="molecule type" value="Genomic_DNA"/>
</dbReference>
<dbReference type="RefSeq" id="WP_072898386.1">
    <property type="nucleotide sequence ID" value="NZ_FQXB01000001.1"/>
</dbReference>
<accession>A0A1M5L1P5</accession>
<sequence length="106" mass="11776">MTLTDRLHARLKDLDAEDAAGQQGEKTVELDQQAVGRLSRMDALQYQAMAQAQARRRAAERQKIHAALKRIDEGEYGYCTDCGEDIEPKRLSADPATALCLDCLRG</sequence>
<dbReference type="SUPFAM" id="SSF57716">
    <property type="entry name" value="Glucocorticoid receptor-like (DNA-binding domain)"/>
    <property type="match status" value="1"/>
</dbReference>
<evidence type="ECO:0000313" key="7">
    <source>
        <dbReference type="Proteomes" id="UP000184074"/>
    </source>
</evidence>
<reference evidence="6 7" key="1">
    <citation type="submission" date="2016-11" db="EMBL/GenBank/DDBJ databases">
        <authorList>
            <person name="Jaros S."/>
            <person name="Januszkiewicz K."/>
            <person name="Wedrychowicz H."/>
        </authorList>
    </citation>
    <scope>NUCLEOTIDE SEQUENCE [LARGE SCALE GENOMIC DNA]</scope>
    <source>
        <strain evidence="6 7">DSM 28715</strain>
    </source>
</reference>
<dbReference type="PANTHER" id="PTHR33823">
    <property type="entry name" value="RNA POLYMERASE-BINDING TRANSCRIPTION FACTOR DKSA-RELATED"/>
    <property type="match status" value="1"/>
</dbReference>
<dbReference type="Proteomes" id="UP000184074">
    <property type="component" value="Unassembled WGS sequence"/>
</dbReference>
<keyword evidence="7" id="KW-1185">Reference proteome</keyword>
<dbReference type="AlphaFoldDB" id="A0A1M5L1P5"/>
<proteinExistence type="predicted"/>
<dbReference type="OrthoDB" id="1121111at2"/>
<name>A0A1M5L1P5_9RHOB</name>
<keyword evidence="1" id="KW-0479">Metal-binding</keyword>
<gene>
    <name evidence="6" type="ORF">SAMN05444003_0051</name>
</gene>
<evidence type="ECO:0000256" key="4">
    <source>
        <dbReference type="PROSITE-ProRule" id="PRU00510"/>
    </source>
</evidence>
<feature type="domain" description="Zinc finger DksA/TraR C4-type" evidence="5">
    <location>
        <begin position="74"/>
        <end position="104"/>
    </location>
</feature>
<organism evidence="6 7">
    <name type="scientific">Cognatiyoonia sediminum</name>
    <dbReference type="NCBI Taxonomy" id="1508389"/>
    <lineage>
        <taxon>Bacteria</taxon>
        <taxon>Pseudomonadati</taxon>
        <taxon>Pseudomonadota</taxon>
        <taxon>Alphaproteobacteria</taxon>
        <taxon>Rhodobacterales</taxon>
        <taxon>Paracoccaceae</taxon>
        <taxon>Cognatiyoonia</taxon>
    </lineage>
</organism>
<dbReference type="InterPro" id="IPR000962">
    <property type="entry name" value="Znf_DskA_TraR"/>
</dbReference>
<dbReference type="PROSITE" id="PS51128">
    <property type="entry name" value="ZF_DKSA_2"/>
    <property type="match status" value="1"/>
</dbReference>